<evidence type="ECO:0000256" key="1">
    <source>
        <dbReference type="SAM" id="SignalP"/>
    </source>
</evidence>
<keyword evidence="1" id="KW-0732">Signal</keyword>
<dbReference type="Proteomes" id="UP000077667">
    <property type="component" value="Chromosome"/>
</dbReference>
<reference evidence="2 3" key="1">
    <citation type="submission" date="2016-05" db="EMBL/GenBank/DDBJ databases">
        <title>Niabella ginsenosidivorans BS26 whole genome sequencing.</title>
        <authorList>
            <person name="Im W.T."/>
            <person name="Siddiqi M.Z."/>
        </authorList>
    </citation>
    <scope>NUCLEOTIDE SEQUENCE [LARGE SCALE GENOMIC DNA]</scope>
    <source>
        <strain evidence="2 3">BS26</strain>
    </source>
</reference>
<name>A0A1A9I4W3_9BACT</name>
<accession>A0A1A9I4W3</accession>
<feature type="signal peptide" evidence="1">
    <location>
        <begin position="1"/>
        <end position="24"/>
    </location>
</feature>
<dbReference type="STRING" id="1176587.A8C56_17875"/>
<sequence>MKPIILFKTLIVLSLCVFSTYTGAAYDYKQLQPFTRIQDHEQTLAYLSRVLPSDDVQYLLDLGYANYEASLPAPQLTVPCFFIRT</sequence>
<feature type="chain" id="PRO_5008389873" evidence="1">
    <location>
        <begin position="25"/>
        <end position="85"/>
    </location>
</feature>
<keyword evidence="3" id="KW-1185">Reference proteome</keyword>
<dbReference type="KEGG" id="nia:A8C56_17875"/>
<evidence type="ECO:0000313" key="2">
    <source>
        <dbReference type="EMBL" id="ANH82593.1"/>
    </source>
</evidence>
<protein>
    <submittedName>
        <fullName evidence="2">Uncharacterized protein</fullName>
    </submittedName>
</protein>
<dbReference type="AlphaFoldDB" id="A0A1A9I4W3"/>
<organism evidence="2 3">
    <name type="scientific">Niabella ginsenosidivorans</name>
    <dbReference type="NCBI Taxonomy" id="1176587"/>
    <lineage>
        <taxon>Bacteria</taxon>
        <taxon>Pseudomonadati</taxon>
        <taxon>Bacteroidota</taxon>
        <taxon>Chitinophagia</taxon>
        <taxon>Chitinophagales</taxon>
        <taxon>Chitinophagaceae</taxon>
        <taxon>Niabella</taxon>
    </lineage>
</organism>
<dbReference type="EMBL" id="CP015772">
    <property type="protein sequence ID" value="ANH82593.1"/>
    <property type="molecule type" value="Genomic_DNA"/>
</dbReference>
<evidence type="ECO:0000313" key="3">
    <source>
        <dbReference type="Proteomes" id="UP000077667"/>
    </source>
</evidence>
<proteinExistence type="predicted"/>
<dbReference type="RefSeq" id="WP_067759100.1">
    <property type="nucleotide sequence ID" value="NZ_CP015772.1"/>
</dbReference>
<gene>
    <name evidence="2" type="ORF">A8C56_17875</name>
</gene>